<reference evidence="1" key="1">
    <citation type="journal article" date="2011" name="J. Microbiol. Biotechnol.">
        <title>Characterization of novel plasmid p1B146 from Corynebacterium tuberculostearicum.</title>
        <authorList>
            <person name="Wieteska L."/>
            <person name="Szewczyk E.M."/>
            <person name="Szemraj J."/>
        </authorList>
    </citation>
    <scope>NUCLEOTIDE SEQUENCE</scope>
    <source>
        <strain evidence="1">B146</strain>
        <plasmid evidence="1">p1B146</plasmid>
    </source>
</reference>
<proteinExistence type="predicted"/>
<dbReference type="AlphaFoldDB" id="E9L6E9"/>
<organism evidence="1">
    <name type="scientific">Corynebacterium tuberculostearicum</name>
    <dbReference type="NCBI Taxonomy" id="38304"/>
    <lineage>
        <taxon>Bacteria</taxon>
        <taxon>Bacillati</taxon>
        <taxon>Actinomycetota</taxon>
        <taxon>Actinomycetes</taxon>
        <taxon>Mycobacteriales</taxon>
        <taxon>Corynebacteriaceae</taxon>
        <taxon>Corynebacterium</taxon>
    </lineage>
</organism>
<name>E9L6E9_9CORY</name>
<accession>E9L6E9</accession>
<evidence type="ECO:0000313" key="1">
    <source>
        <dbReference type="EMBL" id="ADU56658.1"/>
    </source>
</evidence>
<sequence length="122" mass="13265">MLQTYHIDLCIQKAGIALFITAVHWVFFRANARGKDGESGGRAGVFVFTSRHCGRWVAVAPAGLRPTPRHDGAAAPYPPRQWLRFAGNFDQGAGAGVINNHLAYGERLGYTGGLSQDHLFTL</sequence>
<protein>
    <submittedName>
        <fullName evidence="1">Uncharacterized protein</fullName>
    </submittedName>
</protein>
<dbReference type="EMBL" id="HM622074">
    <property type="protein sequence ID" value="ADU56658.1"/>
    <property type="molecule type" value="Genomic_DNA"/>
</dbReference>
<keyword evidence="1" id="KW-0614">Plasmid</keyword>
<geneLocation type="plasmid" evidence="1">
    <name>p1B146</name>
</geneLocation>